<gene>
    <name evidence="8" type="ORF">GS398_07655</name>
</gene>
<dbReference type="Pfam" id="PF07660">
    <property type="entry name" value="STN"/>
    <property type="match status" value="1"/>
</dbReference>
<dbReference type="InterPro" id="IPR008969">
    <property type="entry name" value="CarboxyPept-like_regulatory"/>
</dbReference>
<protein>
    <submittedName>
        <fullName evidence="8">TonB-dependent receptor</fullName>
    </submittedName>
</protein>
<feature type="domain" description="Secretin/TonB short N-terminal" evidence="7">
    <location>
        <begin position="59"/>
        <end position="108"/>
    </location>
</feature>
<accession>A0A7K1XW20</accession>
<evidence type="ECO:0000256" key="2">
    <source>
        <dbReference type="ARBA" id="ARBA00022448"/>
    </source>
</evidence>
<dbReference type="Gene3D" id="2.60.40.1120">
    <property type="entry name" value="Carboxypeptidase-like, regulatory domain"/>
    <property type="match status" value="1"/>
</dbReference>
<dbReference type="GO" id="GO:0009279">
    <property type="term" value="C:cell outer membrane"/>
    <property type="evidence" value="ECO:0007669"/>
    <property type="project" value="UniProtKB-SubCell"/>
</dbReference>
<keyword evidence="2" id="KW-0813">Transport</keyword>
<evidence type="ECO:0000259" key="6">
    <source>
        <dbReference type="Pfam" id="PF00593"/>
    </source>
</evidence>
<dbReference type="SUPFAM" id="SSF56935">
    <property type="entry name" value="Porins"/>
    <property type="match status" value="1"/>
</dbReference>
<name>A0A7K1XW20_9SPHI</name>
<organism evidence="8 9">
    <name type="scientific">Hufsiella ginkgonis</name>
    <dbReference type="NCBI Taxonomy" id="2695274"/>
    <lineage>
        <taxon>Bacteria</taxon>
        <taxon>Pseudomonadati</taxon>
        <taxon>Bacteroidota</taxon>
        <taxon>Sphingobacteriia</taxon>
        <taxon>Sphingobacteriales</taxon>
        <taxon>Sphingobacteriaceae</taxon>
        <taxon>Hufsiella</taxon>
    </lineage>
</organism>
<reference evidence="8 9" key="1">
    <citation type="submission" date="2019-11" db="EMBL/GenBank/DDBJ databases">
        <title>Pedobacter sp. HMF7056 Genome sequencing and assembly.</title>
        <authorList>
            <person name="Kang H."/>
            <person name="Kim H."/>
            <person name="Joh K."/>
        </authorList>
    </citation>
    <scope>NUCLEOTIDE SEQUENCE [LARGE SCALE GENOMIC DNA]</scope>
    <source>
        <strain evidence="8 9">HMF7056</strain>
    </source>
</reference>
<dbReference type="Gene3D" id="2.40.170.20">
    <property type="entry name" value="TonB-dependent receptor, beta-barrel domain"/>
    <property type="match status" value="1"/>
</dbReference>
<feature type="domain" description="TonB-dependent receptor-like beta-barrel" evidence="6">
    <location>
        <begin position="375"/>
        <end position="811"/>
    </location>
</feature>
<dbReference type="AlphaFoldDB" id="A0A7K1XW20"/>
<keyword evidence="8" id="KW-0675">Receptor</keyword>
<dbReference type="Pfam" id="PF13715">
    <property type="entry name" value="CarbopepD_reg_2"/>
    <property type="match status" value="1"/>
</dbReference>
<comment type="caution">
    <text evidence="8">The sequence shown here is derived from an EMBL/GenBank/DDBJ whole genome shotgun (WGS) entry which is preliminary data.</text>
</comment>
<evidence type="ECO:0000259" key="7">
    <source>
        <dbReference type="Pfam" id="PF07660"/>
    </source>
</evidence>
<dbReference type="Proteomes" id="UP000451233">
    <property type="component" value="Unassembled WGS sequence"/>
</dbReference>
<dbReference type="SUPFAM" id="SSF49464">
    <property type="entry name" value="Carboxypeptidase regulatory domain-like"/>
    <property type="match status" value="1"/>
</dbReference>
<evidence type="ECO:0000256" key="5">
    <source>
        <dbReference type="SAM" id="SignalP"/>
    </source>
</evidence>
<feature type="signal peptide" evidence="5">
    <location>
        <begin position="1"/>
        <end position="26"/>
    </location>
</feature>
<dbReference type="EMBL" id="WVHS01000002">
    <property type="protein sequence ID" value="MXV15171.1"/>
    <property type="molecule type" value="Genomic_DNA"/>
</dbReference>
<comment type="subcellular location">
    <subcellularLocation>
        <location evidence="1">Cell outer membrane</location>
    </subcellularLocation>
</comment>
<evidence type="ECO:0000256" key="4">
    <source>
        <dbReference type="ARBA" id="ARBA00023237"/>
    </source>
</evidence>
<sequence>MTLRFRIVIRSLAFYLLFLLSVTVSAQAPAVLDQPISLALQNEPLPAALVKLQNLVKGDFAYDPQIVPAGKLITLKFDKRPLAAVLDELLSGTGLNYHVINNAVVISSNKPKAFTINGHVLDRYSGEPLIGATIYLPDLQTGVVSNQYGFYSLTLPEASYRLSVSSLGFSGESQKISLQKNIVIDFRLSARVYSLSDVPVGLGTADSAYLLSAVGSLPVEKMKFLPYYDGEVDLVKAIQMQNGVKAITEGSGGLFIKGGNSDQNLITLDEAMVYNPSHLYGLVSVFNSDAIKKIQVFDDHIPSNYGGRLSSVIDVRMADGNNKEFHVKGGANLLSMHLAAEGPVRREKGSFIITGRRSLTDIFNADSRVIIPNSNYYDLNAKANYQLNNSNKVFYSFYLGNDRLFSKNSYNNNWGNITSTFRWNHKFGSRTFLNLSAIFSHYENNLDVNADTLSEKYVWKTGIEDLSLKGDFTFYKSVSSEVKFGGITTLHRVVPGEASTAFPSTFNIPRNRAWETALYFSHQLWIRKKLQAKYGLRAGQFANAEDRTDVFDTDGNALKVREHKTYYGLEPRIYLAWSVAADQRLHAAYNRNYQYLQLIQNSELTFSSLESWLPASAKTKPQRADYWSLGYDYLPGGNKALLNVYYKKFYNQADLLNHTQIIKNPLIRDQLRTGTSQAYGAEISVSKITSGYLIEASYNYSRVFRKITDINDGLRFRASYDVPHDFKLSQTYLAPKRWSASAFFNLTSGRVVTLPVGYFVQDGLNVPLFEGRNRSRFPLFHRLDLSAQFRLSDPARQKQTFNHEVSFGVYNAYNKKNPLFYRISQPGEGSARFERTSGIVPWVAYNFKL</sequence>
<evidence type="ECO:0000313" key="8">
    <source>
        <dbReference type="EMBL" id="MXV15171.1"/>
    </source>
</evidence>
<evidence type="ECO:0000313" key="9">
    <source>
        <dbReference type="Proteomes" id="UP000451233"/>
    </source>
</evidence>
<dbReference type="Pfam" id="PF00593">
    <property type="entry name" value="TonB_dep_Rec_b-barrel"/>
    <property type="match status" value="1"/>
</dbReference>
<dbReference type="InterPro" id="IPR000531">
    <property type="entry name" value="Beta-barrel_TonB"/>
</dbReference>
<keyword evidence="3" id="KW-0472">Membrane</keyword>
<feature type="chain" id="PRO_5029819295" evidence="5">
    <location>
        <begin position="27"/>
        <end position="849"/>
    </location>
</feature>
<dbReference type="InterPro" id="IPR011662">
    <property type="entry name" value="Secretin/TonB_short_N"/>
</dbReference>
<dbReference type="RefSeq" id="WP_160906184.1">
    <property type="nucleotide sequence ID" value="NZ_WVHS01000002.1"/>
</dbReference>
<evidence type="ECO:0000256" key="3">
    <source>
        <dbReference type="ARBA" id="ARBA00023136"/>
    </source>
</evidence>
<proteinExistence type="predicted"/>
<keyword evidence="9" id="KW-1185">Reference proteome</keyword>
<dbReference type="InterPro" id="IPR036942">
    <property type="entry name" value="Beta-barrel_TonB_sf"/>
</dbReference>
<keyword evidence="5" id="KW-0732">Signal</keyword>
<evidence type="ECO:0000256" key="1">
    <source>
        <dbReference type="ARBA" id="ARBA00004442"/>
    </source>
</evidence>
<keyword evidence="4" id="KW-0998">Cell outer membrane</keyword>